<proteinExistence type="predicted"/>
<dbReference type="GeneID" id="78256685"/>
<dbReference type="Proteomes" id="UP000056090">
    <property type="component" value="Chromosome"/>
</dbReference>
<dbReference type="AlphaFoldDB" id="A0A075P611"/>
<dbReference type="eggNOG" id="ENOG5033HP7">
    <property type="taxonomic scope" value="Bacteria"/>
</dbReference>
<organism evidence="1 2">
    <name type="scientific">Alteromonas australica</name>
    <dbReference type="NCBI Taxonomy" id="589873"/>
    <lineage>
        <taxon>Bacteria</taxon>
        <taxon>Pseudomonadati</taxon>
        <taxon>Pseudomonadota</taxon>
        <taxon>Gammaproteobacteria</taxon>
        <taxon>Alteromonadales</taxon>
        <taxon>Alteromonadaceae</taxon>
        <taxon>Alteromonas/Salinimonas group</taxon>
        <taxon>Alteromonas</taxon>
    </lineage>
</organism>
<keyword evidence="2" id="KW-1185">Reference proteome</keyword>
<sequence length="155" mass="17348">MKTWILVLLVGFIAVAGYQFGFYRGKLVASAAEKARINDVLTRSRKHEQPSIRHGTGTFPQRSAVLTDFLNTHPNGKAFTLTAFQCDASDACEFTARYAGDNDGFLRLIHDLQQQDWWHFYESKRRAVSGDGIATIEVTFSTRKTLSSQKLGQAS</sequence>
<reference evidence="1 2" key="1">
    <citation type="submission" date="2014-06" db="EMBL/GenBank/DDBJ databases">
        <title>Genomes of Alteromonas australica, a world apart.</title>
        <authorList>
            <person name="Gonzaga A."/>
            <person name="Lopez-Perez M."/>
            <person name="Rodriguez-Valera F."/>
        </authorList>
    </citation>
    <scope>NUCLEOTIDE SEQUENCE [LARGE SCALE GENOMIC DNA]</scope>
    <source>
        <strain evidence="1 2">H 17</strain>
    </source>
</reference>
<dbReference type="EMBL" id="CP008849">
    <property type="protein sequence ID" value="AIG00341.1"/>
    <property type="molecule type" value="Genomic_DNA"/>
</dbReference>
<protein>
    <submittedName>
        <fullName evidence="1">Uncharacterized protein</fullName>
    </submittedName>
</protein>
<name>A0A075P611_9ALTE</name>
<evidence type="ECO:0000313" key="2">
    <source>
        <dbReference type="Proteomes" id="UP000056090"/>
    </source>
</evidence>
<dbReference type="RefSeq" id="WP_044058344.1">
    <property type="nucleotide sequence ID" value="NZ_CBCSKJ010000004.1"/>
</dbReference>
<evidence type="ECO:0000313" key="1">
    <source>
        <dbReference type="EMBL" id="AIG00341.1"/>
    </source>
</evidence>
<accession>A0A075P611</accession>
<dbReference type="KEGG" id="aal:EP13_17545"/>
<gene>
    <name evidence="1" type="ORF">EP13_17545</name>
</gene>